<evidence type="ECO:0000313" key="4">
    <source>
        <dbReference type="EMBL" id="BDI17514.1"/>
    </source>
</evidence>
<dbReference type="SUPFAM" id="SSF69318">
    <property type="entry name" value="Integrin alpha N-terminal domain"/>
    <property type="match status" value="1"/>
</dbReference>
<keyword evidence="3" id="KW-0325">Glycoprotein</keyword>
<evidence type="ECO:0008006" key="6">
    <source>
        <dbReference type="Google" id="ProtNLM"/>
    </source>
</evidence>
<reference evidence="4" key="1">
    <citation type="submission" date="2022-04" db="EMBL/GenBank/DDBJ databases">
        <title>Complete genome sequence of a cyanobacterium, Nostoc sp. SO-36, isolated in Antarctica.</title>
        <authorList>
            <person name="Kanesaki Y."/>
            <person name="Effendi D."/>
            <person name="Sakamoto T."/>
            <person name="Ohtani S."/>
            <person name="Awai K."/>
        </authorList>
    </citation>
    <scope>NUCLEOTIDE SEQUENCE</scope>
    <source>
        <strain evidence="4">SO-36</strain>
    </source>
</reference>
<evidence type="ECO:0000256" key="1">
    <source>
        <dbReference type="ARBA" id="ARBA00022729"/>
    </source>
</evidence>
<keyword evidence="2" id="KW-0677">Repeat</keyword>
<proteinExistence type="predicted"/>
<evidence type="ECO:0000313" key="5">
    <source>
        <dbReference type="Proteomes" id="UP001055453"/>
    </source>
</evidence>
<sequence>MPVISQVSNGFTINGINANDSSGTSVSNAGDINGDDIDDLIIGAPFAASGAGQSYVVFGSSKGLARK</sequence>
<dbReference type="Pfam" id="PF01839">
    <property type="entry name" value="FG-GAP"/>
    <property type="match status" value="1"/>
</dbReference>
<dbReference type="SMART" id="SM00191">
    <property type="entry name" value="Int_alpha"/>
    <property type="match status" value="1"/>
</dbReference>
<evidence type="ECO:0000256" key="2">
    <source>
        <dbReference type="ARBA" id="ARBA00022737"/>
    </source>
</evidence>
<evidence type="ECO:0000256" key="3">
    <source>
        <dbReference type="ARBA" id="ARBA00023180"/>
    </source>
</evidence>
<dbReference type="InterPro" id="IPR013517">
    <property type="entry name" value="FG-GAP"/>
</dbReference>
<dbReference type="InterPro" id="IPR028994">
    <property type="entry name" value="Integrin_alpha_N"/>
</dbReference>
<dbReference type="Gene3D" id="2.130.10.130">
    <property type="entry name" value="Integrin alpha, N-terminal"/>
    <property type="match status" value="1"/>
</dbReference>
<dbReference type="EMBL" id="AP025732">
    <property type="protein sequence ID" value="BDI17514.1"/>
    <property type="molecule type" value="Genomic_DNA"/>
</dbReference>
<dbReference type="PROSITE" id="PS51470">
    <property type="entry name" value="FG_GAP"/>
    <property type="match status" value="1"/>
</dbReference>
<accession>A0ABM7Z3D0</accession>
<keyword evidence="5" id="KW-1185">Reference proteome</keyword>
<gene>
    <name evidence="4" type="ORF">ANSO36C_33160</name>
</gene>
<dbReference type="RefSeq" id="WP_251955387.1">
    <property type="nucleotide sequence ID" value="NZ_AP025732.1"/>
</dbReference>
<name>A0ABM7Z3D0_NOSCO</name>
<dbReference type="InterPro" id="IPR013519">
    <property type="entry name" value="Int_alpha_beta-p"/>
</dbReference>
<keyword evidence="1" id="KW-0732">Signal</keyword>
<dbReference type="Proteomes" id="UP001055453">
    <property type="component" value="Chromosome"/>
</dbReference>
<organism evidence="4 5">
    <name type="scientific">Nostoc cf. commune SO-36</name>
    <dbReference type="NCBI Taxonomy" id="449208"/>
    <lineage>
        <taxon>Bacteria</taxon>
        <taxon>Bacillati</taxon>
        <taxon>Cyanobacteriota</taxon>
        <taxon>Cyanophyceae</taxon>
        <taxon>Nostocales</taxon>
        <taxon>Nostocaceae</taxon>
        <taxon>Nostoc</taxon>
    </lineage>
</organism>
<protein>
    <recommendedName>
        <fullName evidence="6">FG-GAP repeat-containing protein</fullName>
    </recommendedName>
</protein>